<dbReference type="SMART" id="SM01041">
    <property type="entry name" value="BRO1"/>
    <property type="match status" value="1"/>
</dbReference>
<dbReference type="AlphaFoldDB" id="A0A6A6HPK0"/>
<feature type="compositionally biased region" description="Low complexity" evidence="2">
    <location>
        <begin position="732"/>
        <end position="764"/>
    </location>
</feature>
<dbReference type="PANTHER" id="PTHR23030:SF39">
    <property type="entry name" value="PROGRAMMED CELL DEATH 6-INTERACTING PROTEIN"/>
    <property type="match status" value="1"/>
</dbReference>
<accession>A0A6A6HPK0</accession>
<sequence>MTSNILFLPFRKTHSVSIAEAVKQYISEKYDQHPDMFKLDLEEIDRLRNGAVHSVEPHQSGVRKLQAYAAQLVWMGGKFPIDIGANFIWYAAIGYNTSKPVSQNNIRFELANILFNLAAMYSQLAMSANRSSPEGLKSACNLFCLAAGVISHVKTEVVPEMRSTPHEDMDTMTLESLEYLMLAQSQELFWQKAVKDGLKDATIAKLAAKVSDLYSEAQDYGVKSDSISSEWIHHMSAKHHHFAAAAQYRAACDCLEKRKYGEEVARLRDSLTCVNEALKEARYLNKVVLSDLNGLKNKVSEDLKTAEKDNDTIYLLPVPSKSDLKTLDRASMVASKIPPEVSDPLSMLGEKSELGRPLFSKLVPYSVHVAASIYADRRDRLVNNTIIDELEGLTAKLHDLLQSLNLPGSLQALEKPLGLPPTLISHAEEIRQQDGINRLQRSMAETEKLKTGDRAAYEEAVENLRAEAAEDEQARRRHGTDRWNRPKSSEAAPQLYSQNKEIDGYFKSASNSDSLVREKLKQHEHLIRLLSGTDRDLEDFVPSSRRATMTAKLEREASKLRGCLNEVSRLESRRKRKIENLKAKAKADDVNPDLLKEAARLEREYPMQAIEAVQFEDFFETRLQRYDTDHAMNKEEREEQDDISTRLQHANTAFLDARRGDTSTREREQALQSLENAYYKYKEIISNLDVGRKFYNDLAKMVARYRDDCRAFAYHRRADLRARETDLTSQLSGLSLNSNSNDINSSSQQQPHLLQQERQSQGQQPPYAVRPPQGQPLAAPTPTRTTWDPNMGIKFG</sequence>
<dbReference type="CDD" id="cd09241">
    <property type="entry name" value="BRO1_ScRim20-like"/>
    <property type="match status" value="1"/>
</dbReference>
<evidence type="ECO:0000259" key="3">
    <source>
        <dbReference type="PROSITE" id="PS51180"/>
    </source>
</evidence>
<dbReference type="PANTHER" id="PTHR23030">
    <property type="entry name" value="PCD6 INTERACTING PROTEIN-RELATED"/>
    <property type="match status" value="1"/>
</dbReference>
<evidence type="ECO:0000256" key="2">
    <source>
        <dbReference type="SAM" id="MobiDB-lite"/>
    </source>
</evidence>
<keyword evidence="5" id="KW-1185">Reference proteome</keyword>
<reference evidence="4" key="1">
    <citation type="journal article" date="2020" name="Stud. Mycol.">
        <title>101 Dothideomycetes genomes: a test case for predicting lifestyles and emergence of pathogens.</title>
        <authorList>
            <person name="Haridas S."/>
            <person name="Albert R."/>
            <person name="Binder M."/>
            <person name="Bloem J."/>
            <person name="Labutti K."/>
            <person name="Salamov A."/>
            <person name="Andreopoulos B."/>
            <person name="Baker S."/>
            <person name="Barry K."/>
            <person name="Bills G."/>
            <person name="Bluhm B."/>
            <person name="Cannon C."/>
            <person name="Castanera R."/>
            <person name="Culley D."/>
            <person name="Daum C."/>
            <person name="Ezra D."/>
            <person name="Gonzalez J."/>
            <person name="Henrissat B."/>
            <person name="Kuo A."/>
            <person name="Liang C."/>
            <person name="Lipzen A."/>
            <person name="Lutzoni F."/>
            <person name="Magnuson J."/>
            <person name="Mondo S."/>
            <person name="Nolan M."/>
            <person name="Ohm R."/>
            <person name="Pangilinan J."/>
            <person name="Park H.-J."/>
            <person name="Ramirez L."/>
            <person name="Alfaro M."/>
            <person name="Sun H."/>
            <person name="Tritt A."/>
            <person name="Yoshinaga Y."/>
            <person name="Zwiers L.-H."/>
            <person name="Turgeon B."/>
            <person name="Goodwin S."/>
            <person name="Spatafora J."/>
            <person name="Crous P."/>
            <person name="Grigoriev I."/>
        </authorList>
    </citation>
    <scope>NUCLEOTIDE SEQUENCE</scope>
    <source>
        <strain evidence="4">Tuck. ex Michener</strain>
    </source>
</reference>
<gene>
    <name evidence="4" type="ORF">EV356DRAFT_528659</name>
</gene>
<evidence type="ECO:0000313" key="5">
    <source>
        <dbReference type="Proteomes" id="UP000800092"/>
    </source>
</evidence>
<dbReference type="Gene3D" id="1.20.140.50">
    <property type="entry name" value="alix/aip1 like domains"/>
    <property type="match status" value="1"/>
</dbReference>
<dbReference type="InterPro" id="IPR004328">
    <property type="entry name" value="BRO1_dom"/>
</dbReference>
<organism evidence="4 5">
    <name type="scientific">Viridothelium virens</name>
    <name type="common">Speckled blister lichen</name>
    <name type="synonym">Trypethelium virens</name>
    <dbReference type="NCBI Taxonomy" id="1048519"/>
    <lineage>
        <taxon>Eukaryota</taxon>
        <taxon>Fungi</taxon>
        <taxon>Dikarya</taxon>
        <taxon>Ascomycota</taxon>
        <taxon>Pezizomycotina</taxon>
        <taxon>Dothideomycetes</taxon>
        <taxon>Dothideomycetes incertae sedis</taxon>
        <taxon>Trypetheliales</taxon>
        <taxon>Trypetheliaceae</taxon>
        <taxon>Viridothelium</taxon>
    </lineage>
</organism>
<feature type="region of interest" description="Disordered" evidence="2">
    <location>
        <begin position="465"/>
        <end position="499"/>
    </location>
</feature>
<evidence type="ECO:0000313" key="4">
    <source>
        <dbReference type="EMBL" id="KAF2239400.1"/>
    </source>
</evidence>
<dbReference type="EMBL" id="ML991773">
    <property type="protein sequence ID" value="KAF2239400.1"/>
    <property type="molecule type" value="Genomic_DNA"/>
</dbReference>
<feature type="domain" description="BRO1" evidence="3">
    <location>
        <begin position="4"/>
        <end position="397"/>
    </location>
</feature>
<dbReference type="Pfam" id="PF03097">
    <property type="entry name" value="BRO1"/>
    <property type="match status" value="1"/>
</dbReference>
<proteinExistence type="inferred from homology"/>
<feature type="compositionally biased region" description="Basic and acidic residues" evidence="2">
    <location>
        <begin position="465"/>
        <end position="488"/>
    </location>
</feature>
<dbReference type="Gene3D" id="1.25.40.280">
    <property type="entry name" value="alix/aip1 like domains"/>
    <property type="match status" value="1"/>
</dbReference>
<dbReference type="Pfam" id="PF13949">
    <property type="entry name" value="ALIX_LYPXL_bnd"/>
    <property type="match status" value="1"/>
</dbReference>
<dbReference type="Gene3D" id="1.20.120.560">
    <property type="entry name" value="alix/aip1 in complex with the ypdl late domain"/>
    <property type="match status" value="1"/>
</dbReference>
<dbReference type="CDD" id="cd09236">
    <property type="entry name" value="V_AnPalA_UmRIM20_like"/>
    <property type="match status" value="1"/>
</dbReference>
<dbReference type="OrthoDB" id="64867at2759"/>
<dbReference type="InterPro" id="IPR038499">
    <property type="entry name" value="BRO1_sf"/>
</dbReference>
<dbReference type="InterPro" id="IPR025304">
    <property type="entry name" value="ALIX_V_dom"/>
</dbReference>
<evidence type="ECO:0000256" key="1">
    <source>
        <dbReference type="ARBA" id="ARBA00038154"/>
    </source>
</evidence>
<name>A0A6A6HPK0_VIRVR</name>
<feature type="region of interest" description="Disordered" evidence="2">
    <location>
        <begin position="732"/>
        <end position="796"/>
    </location>
</feature>
<dbReference type="GO" id="GO:0005768">
    <property type="term" value="C:endosome"/>
    <property type="evidence" value="ECO:0007669"/>
    <property type="project" value="TreeGrafter"/>
</dbReference>
<comment type="similarity">
    <text evidence="1">Belongs to the palA/RIM20 family.</text>
</comment>
<dbReference type="Proteomes" id="UP000800092">
    <property type="component" value="Unassembled WGS sequence"/>
</dbReference>
<protein>
    <submittedName>
        <fullName evidence="4">BRO1-domain-containing protein</fullName>
    </submittedName>
</protein>
<dbReference type="PROSITE" id="PS51180">
    <property type="entry name" value="BRO1"/>
    <property type="match status" value="1"/>
</dbReference>